<feature type="non-terminal residue" evidence="2">
    <location>
        <position position="1"/>
    </location>
</feature>
<feature type="region of interest" description="Disordered" evidence="1">
    <location>
        <begin position="79"/>
        <end position="116"/>
    </location>
</feature>
<dbReference type="AlphaFoldDB" id="A0A085NMT9"/>
<dbReference type="Proteomes" id="UP000030758">
    <property type="component" value="Unassembled WGS sequence"/>
</dbReference>
<name>A0A085NMT9_9BILA</name>
<protein>
    <submittedName>
        <fullName evidence="2">Uncharacterized protein</fullName>
    </submittedName>
</protein>
<feature type="compositionally biased region" description="Polar residues" evidence="1">
    <location>
        <begin position="98"/>
        <end position="108"/>
    </location>
</feature>
<proteinExistence type="predicted"/>
<sequence length="284" mass="31411">THGNGFSSGHHLPTTAGKLLTRRCVTTAGAVPKTIIKLAPSLSAHYLSIALHYTKKKKRNSRFFIRSNSRNLDTSIKIMPRRKQPKPTRNIEDDRSELSGNVSSQDDNAASAMPNRPFSLLSKPHYNLSPKLPYPLPPMEVIPGCRLWTTLTSVPLAGSSHIIAPFSCNWHSGNPVLVTPTVEQCTSDFTGVISARHCWQSAAGHRTTSSQRNESLEKLNQLVQTVGERILGNETSRKRTLTRSLTLSQTVRSQKEESNKFHNSSQSRLASKITHSKSQPSILT</sequence>
<gene>
    <name evidence="2" type="ORF">M514_01264</name>
</gene>
<reference evidence="2" key="1">
    <citation type="journal article" date="2014" name="Nat. Genet.">
        <title>Genome and transcriptome of the porcine whipworm Trichuris suis.</title>
        <authorList>
            <person name="Jex A.R."/>
            <person name="Nejsum P."/>
            <person name="Schwarz E.M."/>
            <person name="Hu L."/>
            <person name="Young N.D."/>
            <person name="Hall R.S."/>
            <person name="Korhonen P.K."/>
            <person name="Liao S."/>
            <person name="Thamsborg S."/>
            <person name="Xia J."/>
            <person name="Xu P."/>
            <person name="Wang S."/>
            <person name="Scheerlinck J.P."/>
            <person name="Hofmann A."/>
            <person name="Sternberg P.W."/>
            <person name="Wang J."/>
            <person name="Gasser R.B."/>
        </authorList>
    </citation>
    <scope>NUCLEOTIDE SEQUENCE [LARGE SCALE GENOMIC DNA]</scope>
    <source>
        <strain evidence="2">DCEP-RM93F</strain>
    </source>
</reference>
<organism evidence="2">
    <name type="scientific">Trichuris suis</name>
    <name type="common">pig whipworm</name>
    <dbReference type="NCBI Taxonomy" id="68888"/>
    <lineage>
        <taxon>Eukaryota</taxon>
        <taxon>Metazoa</taxon>
        <taxon>Ecdysozoa</taxon>
        <taxon>Nematoda</taxon>
        <taxon>Enoplea</taxon>
        <taxon>Dorylaimia</taxon>
        <taxon>Trichinellida</taxon>
        <taxon>Trichuridae</taxon>
        <taxon>Trichuris</taxon>
    </lineage>
</organism>
<evidence type="ECO:0000256" key="1">
    <source>
        <dbReference type="SAM" id="MobiDB-lite"/>
    </source>
</evidence>
<accession>A0A085NMT9</accession>
<evidence type="ECO:0000313" key="2">
    <source>
        <dbReference type="EMBL" id="KFD70785.1"/>
    </source>
</evidence>
<dbReference type="EMBL" id="KL367485">
    <property type="protein sequence ID" value="KFD70785.1"/>
    <property type="molecule type" value="Genomic_DNA"/>
</dbReference>
<feature type="region of interest" description="Disordered" evidence="1">
    <location>
        <begin position="251"/>
        <end position="284"/>
    </location>
</feature>